<protein>
    <submittedName>
        <fullName evidence="1">Uncharacterized protein</fullName>
    </submittedName>
</protein>
<dbReference type="Proteomes" id="UP000652761">
    <property type="component" value="Unassembled WGS sequence"/>
</dbReference>
<reference evidence="1" key="1">
    <citation type="submission" date="2017-07" db="EMBL/GenBank/DDBJ databases">
        <title>Taro Niue Genome Assembly and Annotation.</title>
        <authorList>
            <person name="Atibalentja N."/>
            <person name="Keating K."/>
            <person name="Fields C.J."/>
        </authorList>
    </citation>
    <scope>NUCLEOTIDE SEQUENCE</scope>
    <source>
        <strain evidence="1">Niue_2</strain>
        <tissue evidence="1">Leaf</tissue>
    </source>
</reference>
<evidence type="ECO:0000313" key="2">
    <source>
        <dbReference type="Proteomes" id="UP000652761"/>
    </source>
</evidence>
<gene>
    <name evidence="1" type="ORF">Taro_022729</name>
</gene>
<dbReference type="AlphaFoldDB" id="A0A843V670"/>
<comment type="caution">
    <text evidence="1">The sequence shown here is derived from an EMBL/GenBank/DDBJ whole genome shotgun (WGS) entry which is preliminary data.</text>
</comment>
<accession>A0A843V670</accession>
<dbReference type="EMBL" id="NMUH01001214">
    <property type="protein sequence ID" value="MQL90147.1"/>
    <property type="molecule type" value="Genomic_DNA"/>
</dbReference>
<proteinExistence type="predicted"/>
<keyword evidence="2" id="KW-1185">Reference proteome</keyword>
<organism evidence="1 2">
    <name type="scientific">Colocasia esculenta</name>
    <name type="common">Wild taro</name>
    <name type="synonym">Arum esculentum</name>
    <dbReference type="NCBI Taxonomy" id="4460"/>
    <lineage>
        <taxon>Eukaryota</taxon>
        <taxon>Viridiplantae</taxon>
        <taxon>Streptophyta</taxon>
        <taxon>Embryophyta</taxon>
        <taxon>Tracheophyta</taxon>
        <taxon>Spermatophyta</taxon>
        <taxon>Magnoliopsida</taxon>
        <taxon>Liliopsida</taxon>
        <taxon>Araceae</taxon>
        <taxon>Aroideae</taxon>
        <taxon>Colocasieae</taxon>
        <taxon>Colocasia</taxon>
    </lineage>
</organism>
<name>A0A843V670_COLES</name>
<sequence length="115" mass="12952">MRMFLKTDRMQDMVVSIHPLLVSTQCFKHKAKYCRTGQVVSTLDQVVSTLETAPKKPVVPVWDSVSTLDQVVSKLEISGLMQSEVEEDHVFPSRSPHLQRSKLAAHDPNLLLTLP</sequence>
<evidence type="ECO:0000313" key="1">
    <source>
        <dbReference type="EMBL" id="MQL90147.1"/>
    </source>
</evidence>